<dbReference type="EMBL" id="CP144700">
    <property type="protein sequence ID" value="WVZ23995.1"/>
    <property type="molecule type" value="Genomic_DNA"/>
</dbReference>
<organism evidence="2 3">
    <name type="scientific">Vigna mungo</name>
    <name type="common">Black gram</name>
    <name type="synonym">Phaseolus mungo</name>
    <dbReference type="NCBI Taxonomy" id="3915"/>
    <lineage>
        <taxon>Eukaryota</taxon>
        <taxon>Viridiplantae</taxon>
        <taxon>Streptophyta</taxon>
        <taxon>Embryophyta</taxon>
        <taxon>Tracheophyta</taxon>
        <taxon>Spermatophyta</taxon>
        <taxon>Magnoliopsida</taxon>
        <taxon>eudicotyledons</taxon>
        <taxon>Gunneridae</taxon>
        <taxon>Pentapetalae</taxon>
        <taxon>rosids</taxon>
        <taxon>fabids</taxon>
        <taxon>Fabales</taxon>
        <taxon>Fabaceae</taxon>
        <taxon>Papilionoideae</taxon>
        <taxon>50 kb inversion clade</taxon>
        <taxon>NPAAA clade</taxon>
        <taxon>indigoferoid/millettioid clade</taxon>
        <taxon>Phaseoleae</taxon>
        <taxon>Vigna</taxon>
    </lineage>
</organism>
<proteinExistence type="predicted"/>
<dbReference type="AlphaFoldDB" id="A0AAQ3PAD4"/>
<dbReference type="Pfam" id="PF04547">
    <property type="entry name" value="Anoctamin"/>
    <property type="match status" value="1"/>
</dbReference>
<keyword evidence="3" id="KW-1185">Reference proteome</keyword>
<evidence type="ECO:0000313" key="2">
    <source>
        <dbReference type="EMBL" id="WVZ23995.1"/>
    </source>
</evidence>
<accession>A0AAQ3PAD4</accession>
<evidence type="ECO:0000313" key="3">
    <source>
        <dbReference type="Proteomes" id="UP001374535"/>
    </source>
</evidence>
<dbReference type="Proteomes" id="UP001374535">
    <property type="component" value="Chromosome 1"/>
</dbReference>
<feature type="domain" description="Anoctamin transmembrane" evidence="1">
    <location>
        <begin position="133"/>
        <end position="263"/>
    </location>
</feature>
<dbReference type="InterPro" id="IPR049452">
    <property type="entry name" value="Anoctamin_TM"/>
</dbReference>
<sequence length="371" mass="42021">MKRREEKEESTHFRHSCTHCRHNLRSKGRCEWVVHDFAGAFVGRATALHAGLPSHLTVLAAFTARPFYCLGLGTMSVLCAYECEFGYGGERGGLWGYDGMRISGGRDDAVGALFLALVQALTQRFQHRVPPAIAIYFAFLGMYTRWLLFPAAFGHTLQLIDFGWANLSVIEIGGAPCLLCHGDTLGYNVFSVLEAWPISSVDITDEGYKITGRKESSWQPPMELMKVLEYDRIKEKEAFQKSEWLWRFMRFRNDAFIIFSIICLQLPFESGGGLDESNDEVVGYGISILCEGLKGIFERVIAEFGGREDQSFRMLSEALTMVIWYFCLFSKCRANARKGMMCPWAMNRNNTTSSFSSAIFFLSHCYFFHVG</sequence>
<reference evidence="2 3" key="1">
    <citation type="journal article" date="2023" name="Life. Sci Alliance">
        <title>Evolutionary insights into 3D genome organization and epigenetic landscape of Vigna mungo.</title>
        <authorList>
            <person name="Junaid A."/>
            <person name="Singh B."/>
            <person name="Bhatia S."/>
        </authorList>
    </citation>
    <scope>NUCLEOTIDE SEQUENCE [LARGE SCALE GENOMIC DNA]</scope>
    <source>
        <strain evidence="2">Urdbean</strain>
    </source>
</reference>
<gene>
    <name evidence="2" type="ORF">V8G54_002539</name>
</gene>
<name>A0AAQ3PAD4_VIGMU</name>
<protein>
    <recommendedName>
        <fullName evidence="1">Anoctamin transmembrane domain-containing protein</fullName>
    </recommendedName>
</protein>
<evidence type="ECO:0000259" key="1">
    <source>
        <dbReference type="Pfam" id="PF04547"/>
    </source>
</evidence>